<proteinExistence type="predicted"/>
<dbReference type="InterPro" id="IPR006597">
    <property type="entry name" value="Sel1-like"/>
</dbReference>
<reference evidence="1" key="1">
    <citation type="submission" date="2020-11" db="EMBL/GenBank/DDBJ databases">
        <authorList>
            <person name="Tran Van P."/>
        </authorList>
    </citation>
    <scope>NUCLEOTIDE SEQUENCE</scope>
</reference>
<dbReference type="Gene3D" id="1.25.40.10">
    <property type="entry name" value="Tetratricopeptide repeat domain"/>
    <property type="match status" value="1"/>
</dbReference>
<accession>A0A7R9IGK3</accession>
<dbReference type="EMBL" id="OE002036">
    <property type="protein sequence ID" value="CAD7458024.1"/>
    <property type="molecule type" value="Genomic_DNA"/>
</dbReference>
<dbReference type="SUPFAM" id="SSF48452">
    <property type="entry name" value="TPR-like"/>
    <property type="match status" value="1"/>
</dbReference>
<dbReference type="InterPro" id="IPR011990">
    <property type="entry name" value="TPR-like_helical_dom_sf"/>
</dbReference>
<organism evidence="1">
    <name type="scientific">Timema tahoe</name>
    <dbReference type="NCBI Taxonomy" id="61484"/>
    <lineage>
        <taxon>Eukaryota</taxon>
        <taxon>Metazoa</taxon>
        <taxon>Ecdysozoa</taxon>
        <taxon>Arthropoda</taxon>
        <taxon>Hexapoda</taxon>
        <taxon>Insecta</taxon>
        <taxon>Pterygota</taxon>
        <taxon>Neoptera</taxon>
        <taxon>Polyneoptera</taxon>
        <taxon>Phasmatodea</taxon>
        <taxon>Timematodea</taxon>
        <taxon>Timematoidea</taxon>
        <taxon>Timematidae</taxon>
        <taxon>Timema</taxon>
    </lineage>
</organism>
<evidence type="ECO:0008006" key="2">
    <source>
        <dbReference type="Google" id="ProtNLM"/>
    </source>
</evidence>
<protein>
    <recommendedName>
        <fullName evidence="2">Tetratricopeptide repeat protein</fullName>
    </recommendedName>
</protein>
<evidence type="ECO:0000313" key="1">
    <source>
        <dbReference type="EMBL" id="CAD7458024.1"/>
    </source>
</evidence>
<dbReference type="SMART" id="SM00671">
    <property type="entry name" value="SEL1"/>
    <property type="match status" value="2"/>
</dbReference>
<name>A0A7R9IGK3_9NEOP</name>
<sequence length="492" mass="56662">MASNESSALVDELGDAFSQVNLNKTADDVDTCVSSASPEVDEPLKVKESELLKELQSLQCPFVWKPLVDDGGDNITKIENKEEDVDGDEEETFEWRKFILNLVLSYEYFKCDDKIRALEKIRENEAIVLSFVPIGSLKKFYVSTRDALYHVVLASRAYIQFQSQEYDETQQILARIKKECDMTDPCKAALFGIHGAYLMEYGEIGNKTALQYIEKAVNIDPGQAEWNFLLGKCLGRIRRFDRYNDIPTKQELNALENAAMLEENPSYIIYLAQAYREAAFRQALRIGGESGRINTRCAHGFFKLPYPYQNTALAKKCIDKALTLLPNNLMALHYAGMIAERVDRDFAKAKTYYLRAGEKGNYGAYMDLFKIKQKENENYDPISDLEMLLEKFKDGSRAIETLCQMGSYHLLVKNDLEKAFYYWKKVIEMDPENSKLKEHTYKFKFTRGAMNIYTVLRDKARLALKRKTELTKKQQDLYQEIIQLCDEKAPDS</sequence>
<gene>
    <name evidence="1" type="ORF">TTEB3V08_LOCUS6011</name>
</gene>
<dbReference type="AlphaFoldDB" id="A0A7R9IGK3"/>